<keyword evidence="6" id="KW-0479">Metal-binding</keyword>
<evidence type="ECO:0000256" key="13">
    <source>
        <dbReference type="SAM" id="MobiDB-lite"/>
    </source>
</evidence>
<feature type="compositionally biased region" description="Pro residues" evidence="13">
    <location>
        <begin position="329"/>
        <end position="343"/>
    </location>
</feature>
<keyword evidence="8" id="KW-0863">Zinc-finger</keyword>
<feature type="compositionally biased region" description="Acidic residues" evidence="13">
    <location>
        <begin position="167"/>
        <end position="181"/>
    </location>
</feature>
<dbReference type="PROSITE" id="PS00107">
    <property type="entry name" value="PROTEIN_KINASE_ATP"/>
    <property type="match status" value="1"/>
</dbReference>
<dbReference type="SMART" id="SM00109">
    <property type="entry name" value="C1"/>
    <property type="match status" value="1"/>
</dbReference>
<evidence type="ECO:0000256" key="5">
    <source>
        <dbReference type="ARBA" id="ARBA00022679"/>
    </source>
</evidence>
<feature type="domain" description="Phorbol-ester/DAG-type" evidence="15">
    <location>
        <begin position="245"/>
        <end position="295"/>
    </location>
</feature>
<keyword evidence="5" id="KW-0808">Transferase</keyword>
<dbReference type="CDD" id="cd05588">
    <property type="entry name" value="STKc_aPKC"/>
    <property type="match status" value="1"/>
</dbReference>
<feature type="domain" description="Protein kinase" evidence="14">
    <location>
        <begin position="361"/>
        <end position="628"/>
    </location>
</feature>
<dbReference type="GO" id="GO:0007163">
    <property type="term" value="P:establishment or maintenance of cell polarity"/>
    <property type="evidence" value="ECO:0007669"/>
    <property type="project" value="InterPro"/>
</dbReference>
<dbReference type="Proteomes" id="UP001231518">
    <property type="component" value="Chromosome 17"/>
</dbReference>
<evidence type="ECO:0000256" key="2">
    <source>
        <dbReference type="ARBA" id="ARBA00012429"/>
    </source>
</evidence>
<comment type="similarity">
    <text evidence="1">Belongs to the protein kinase superfamily. AGC Ser/Thr protein kinase family. PKC subfamily.</text>
</comment>
<organism evidence="17 18">
    <name type="scientific">Mythimna separata</name>
    <name type="common">Oriental armyworm</name>
    <name type="synonym">Pseudaletia separata</name>
    <dbReference type="NCBI Taxonomy" id="271217"/>
    <lineage>
        <taxon>Eukaryota</taxon>
        <taxon>Metazoa</taxon>
        <taxon>Ecdysozoa</taxon>
        <taxon>Arthropoda</taxon>
        <taxon>Hexapoda</taxon>
        <taxon>Insecta</taxon>
        <taxon>Pterygota</taxon>
        <taxon>Neoptera</taxon>
        <taxon>Endopterygota</taxon>
        <taxon>Lepidoptera</taxon>
        <taxon>Glossata</taxon>
        <taxon>Ditrysia</taxon>
        <taxon>Noctuoidea</taxon>
        <taxon>Noctuidae</taxon>
        <taxon>Noctuinae</taxon>
        <taxon>Hadenini</taxon>
        <taxon>Mythimna</taxon>
    </lineage>
</organism>
<dbReference type="InterPro" id="IPR020454">
    <property type="entry name" value="DAG/PE-bd"/>
</dbReference>
<feature type="domain" description="AGC-kinase C-terminal" evidence="16">
    <location>
        <begin position="629"/>
        <end position="700"/>
    </location>
</feature>
<dbReference type="Gene3D" id="1.10.510.10">
    <property type="entry name" value="Transferase(Phosphotransferase) domain 1"/>
    <property type="match status" value="1"/>
</dbReference>
<dbReference type="InterPro" id="IPR017892">
    <property type="entry name" value="Pkinase_C"/>
</dbReference>
<dbReference type="GO" id="GO:0005524">
    <property type="term" value="F:ATP binding"/>
    <property type="evidence" value="ECO:0007669"/>
    <property type="project" value="UniProtKB-UniRule"/>
</dbReference>
<evidence type="ECO:0000256" key="6">
    <source>
        <dbReference type="ARBA" id="ARBA00022723"/>
    </source>
</evidence>
<dbReference type="InterPro" id="IPR008271">
    <property type="entry name" value="Ser/Thr_kinase_AS"/>
</dbReference>
<feature type="region of interest" description="Disordered" evidence="13">
    <location>
        <begin position="306"/>
        <end position="353"/>
    </location>
</feature>
<dbReference type="PRINTS" id="PR00008">
    <property type="entry name" value="DAGPEDOMAIN"/>
</dbReference>
<reference evidence="17" key="1">
    <citation type="submission" date="2023-03" db="EMBL/GenBank/DDBJ databases">
        <title>Chromosome-level genomes of two armyworms, Mythimna separata and Mythimna loreyi, provide insights into the biosynthesis and reception of sex pheromones.</title>
        <authorList>
            <person name="Zhao H."/>
        </authorList>
    </citation>
    <scope>NUCLEOTIDE SEQUENCE</scope>
    <source>
        <strain evidence="17">BeijingLab</strain>
        <tissue evidence="17">Pupa</tissue>
    </source>
</reference>
<dbReference type="SMART" id="SM00220">
    <property type="entry name" value="S_TKc"/>
    <property type="match status" value="1"/>
</dbReference>
<evidence type="ECO:0000259" key="16">
    <source>
        <dbReference type="PROSITE" id="PS51285"/>
    </source>
</evidence>
<dbReference type="FunFam" id="3.30.60.20:FF:000012">
    <property type="entry name" value="Protein kinase C"/>
    <property type="match status" value="1"/>
</dbReference>
<dbReference type="CDD" id="cd20794">
    <property type="entry name" value="C1_aPKC"/>
    <property type="match status" value="1"/>
</dbReference>
<dbReference type="AlphaFoldDB" id="A0AAD7YDJ3"/>
<keyword evidence="9" id="KW-0418">Kinase</keyword>
<dbReference type="PROSITE" id="PS00108">
    <property type="entry name" value="PROTEIN_KINASE_ST"/>
    <property type="match status" value="1"/>
</dbReference>
<protein>
    <recommendedName>
        <fullName evidence="2">protein kinase C</fullName>
        <ecNumber evidence="2">2.7.11.13</ecNumber>
    </recommendedName>
</protein>
<dbReference type="SUPFAM" id="SSF56112">
    <property type="entry name" value="Protein kinase-like (PK-like)"/>
    <property type="match status" value="1"/>
</dbReference>
<evidence type="ECO:0000256" key="4">
    <source>
        <dbReference type="ARBA" id="ARBA00022553"/>
    </source>
</evidence>
<evidence type="ECO:0000313" key="17">
    <source>
        <dbReference type="EMBL" id="KAJ8712139.1"/>
    </source>
</evidence>
<dbReference type="Pfam" id="PF00433">
    <property type="entry name" value="Pkinase_C"/>
    <property type="match status" value="1"/>
</dbReference>
<name>A0AAD7YDJ3_MYTSE</name>
<evidence type="ECO:0000256" key="10">
    <source>
        <dbReference type="ARBA" id="ARBA00022833"/>
    </source>
</evidence>
<keyword evidence="7 12" id="KW-0547">Nucleotide-binding</keyword>
<feature type="compositionally biased region" description="Polar residues" evidence="13">
    <location>
        <begin position="311"/>
        <end position="322"/>
    </location>
</feature>
<proteinExistence type="inferred from homology"/>
<sequence length="702" mass="79485">MEYLTSVGALKTVKMLVLSNIFRASHPQNQIVPRDLNSMSTEKSAGQMEKSQIVSQNSLRIKQRTKTHDNINVSHEMDDANDAKSARREKCLSNSVDAIVTHNDAKSKVICSAKGLLETNLDDLFNDVQKLDGWNVEPKSLGASEPTLSFSENNSNSKAVNRQSLVSEDDTDDDTASDSDCTDEVVREQRICMGARRFGHLLRRVISRNVFPNVPAAPGMPCAGEDRSIYRRGARRWRKLYRVNGHIFQAKRFNRRAFCAFCQDRIWGLGRQGFKCIQCKLLVHKKCHKLVQKPCSNEHVDPIEVKDDANGESTLGRASSVRSRAEVEPPLPETPPAPAPAPPRADELEPGSQRQYSLDDFELIRVIGRGSYAKVLMVELKRTKRVYAMKVIKKALVTDDEDIDWVQTEKHVFETASNHPFLVGLHSCFQTPSRLFFVIEFVRGGDLMFHMQRQRRLPEEHARFYAAEISLALHFLHERGVIYRDLKLDNVLLDHEGHIKLTDYGMCKEGVRPGDTTSTFCGTPNYIAPEILRGEEYGFSVDWWALGVLTYEMLAGRSPFDIAQAADNPDQNTEDYLFQVILEKTIRIPRSLSVKAASVLKGFLNKNPAERLGCGENGFLDIVSHPFFKSIEWEMLEQKQVVPPFKPRLEGERDLANFPPEFTDEPVHLTPDNDTVIADIDQSEFEGFEYVNPLLMSLEDCV</sequence>
<dbReference type="FunFam" id="3.30.200.20:FF:000070">
    <property type="entry name" value="Protein kinase C"/>
    <property type="match status" value="1"/>
</dbReference>
<feature type="compositionally biased region" description="Polar residues" evidence="13">
    <location>
        <begin position="146"/>
        <end position="166"/>
    </location>
</feature>
<dbReference type="SMART" id="SM00133">
    <property type="entry name" value="S_TK_X"/>
    <property type="match status" value="1"/>
</dbReference>
<dbReference type="InterPro" id="IPR000961">
    <property type="entry name" value="AGC-kinase_C"/>
</dbReference>
<dbReference type="SUPFAM" id="SSF57889">
    <property type="entry name" value="Cysteine-rich domain"/>
    <property type="match status" value="1"/>
</dbReference>
<evidence type="ECO:0000256" key="11">
    <source>
        <dbReference type="ARBA" id="ARBA00022840"/>
    </source>
</evidence>
<evidence type="ECO:0000256" key="3">
    <source>
        <dbReference type="ARBA" id="ARBA00022527"/>
    </source>
</evidence>
<feature type="binding site" evidence="12">
    <location>
        <position position="394"/>
    </location>
    <ligand>
        <name>ATP</name>
        <dbReference type="ChEBI" id="CHEBI:30616"/>
    </ligand>
</feature>
<keyword evidence="3" id="KW-0723">Serine/threonine-protein kinase</keyword>
<evidence type="ECO:0000256" key="9">
    <source>
        <dbReference type="ARBA" id="ARBA00022777"/>
    </source>
</evidence>
<dbReference type="Gene3D" id="3.30.60.20">
    <property type="match status" value="1"/>
</dbReference>
<evidence type="ECO:0000313" key="18">
    <source>
        <dbReference type="Proteomes" id="UP001231518"/>
    </source>
</evidence>
<dbReference type="InterPro" id="IPR017441">
    <property type="entry name" value="Protein_kinase_ATP_BS"/>
</dbReference>
<dbReference type="Pfam" id="PF00069">
    <property type="entry name" value="Pkinase"/>
    <property type="match status" value="1"/>
</dbReference>
<evidence type="ECO:0000259" key="14">
    <source>
        <dbReference type="PROSITE" id="PS50011"/>
    </source>
</evidence>
<dbReference type="InterPro" id="IPR034659">
    <property type="entry name" value="Atypical_PKC"/>
</dbReference>
<evidence type="ECO:0000256" key="12">
    <source>
        <dbReference type="PROSITE-ProRule" id="PRU10141"/>
    </source>
</evidence>
<keyword evidence="18" id="KW-1185">Reference proteome</keyword>
<dbReference type="InterPro" id="IPR011009">
    <property type="entry name" value="Kinase-like_dom_sf"/>
</dbReference>
<dbReference type="GO" id="GO:0004697">
    <property type="term" value="F:diacylglycerol-dependent serine/threonine kinase activity"/>
    <property type="evidence" value="ECO:0007669"/>
    <property type="project" value="UniProtKB-EC"/>
</dbReference>
<evidence type="ECO:0000256" key="8">
    <source>
        <dbReference type="ARBA" id="ARBA00022771"/>
    </source>
</evidence>
<dbReference type="Gene3D" id="3.30.200.20">
    <property type="entry name" value="Phosphorylase Kinase, domain 1"/>
    <property type="match status" value="1"/>
</dbReference>
<evidence type="ECO:0000256" key="1">
    <source>
        <dbReference type="ARBA" id="ARBA00005490"/>
    </source>
</evidence>
<dbReference type="Pfam" id="PF00130">
    <property type="entry name" value="C1_1"/>
    <property type="match status" value="1"/>
</dbReference>
<dbReference type="EMBL" id="JARGEI010000021">
    <property type="protein sequence ID" value="KAJ8712139.1"/>
    <property type="molecule type" value="Genomic_DNA"/>
</dbReference>
<dbReference type="EC" id="2.7.11.13" evidence="2"/>
<dbReference type="PANTHER" id="PTHR24351">
    <property type="entry name" value="RIBOSOMAL PROTEIN S6 KINASE"/>
    <property type="match status" value="1"/>
</dbReference>
<dbReference type="PROSITE" id="PS50011">
    <property type="entry name" value="PROTEIN_KINASE_DOM"/>
    <property type="match status" value="1"/>
</dbReference>
<dbReference type="InterPro" id="IPR002219">
    <property type="entry name" value="PKC_DAG/PE"/>
</dbReference>
<feature type="region of interest" description="Disordered" evidence="13">
    <location>
        <begin position="145"/>
        <end position="181"/>
    </location>
</feature>
<dbReference type="GO" id="GO:0008270">
    <property type="term" value="F:zinc ion binding"/>
    <property type="evidence" value="ECO:0007669"/>
    <property type="project" value="UniProtKB-KW"/>
</dbReference>
<evidence type="ECO:0000259" key="15">
    <source>
        <dbReference type="PROSITE" id="PS50081"/>
    </source>
</evidence>
<gene>
    <name evidence="17" type="ORF">PYW07_004981</name>
</gene>
<accession>A0AAD7YDJ3</accession>
<dbReference type="InterPro" id="IPR046349">
    <property type="entry name" value="C1-like_sf"/>
</dbReference>
<dbReference type="PROSITE" id="PS50081">
    <property type="entry name" value="ZF_DAG_PE_2"/>
    <property type="match status" value="1"/>
</dbReference>
<dbReference type="InterPro" id="IPR000719">
    <property type="entry name" value="Prot_kinase_dom"/>
</dbReference>
<keyword evidence="10" id="KW-0862">Zinc</keyword>
<keyword evidence="4" id="KW-0597">Phosphoprotein</keyword>
<evidence type="ECO:0000256" key="7">
    <source>
        <dbReference type="ARBA" id="ARBA00022741"/>
    </source>
</evidence>
<comment type="caution">
    <text evidence="17">The sequence shown here is derived from an EMBL/GenBank/DDBJ whole genome shotgun (WGS) entry which is preliminary data.</text>
</comment>
<dbReference type="PROSITE" id="PS00479">
    <property type="entry name" value="ZF_DAG_PE_1"/>
    <property type="match status" value="1"/>
</dbReference>
<dbReference type="FunFam" id="1.10.510.10:FF:000048">
    <property type="entry name" value="Protein kinase C"/>
    <property type="match status" value="1"/>
</dbReference>
<keyword evidence="11 12" id="KW-0067">ATP-binding</keyword>
<dbReference type="PROSITE" id="PS51285">
    <property type="entry name" value="AGC_KINASE_CTER"/>
    <property type="match status" value="1"/>
</dbReference>